<proteinExistence type="predicted"/>
<keyword evidence="4" id="KW-1185">Reference proteome</keyword>
<dbReference type="OrthoDB" id="5381783at2759"/>
<gene>
    <name evidence="3" type="ORF">CONLIGDRAFT_467072</name>
</gene>
<dbReference type="InParanoid" id="A0A1J7IFK1"/>
<evidence type="ECO:0000313" key="3">
    <source>
        <dbReference type="EMBL" id="OIW26238.1"/>
    </source>
</evidence>
<name>A0A1J7IFK1_9PEZI</name>
<sequence>MSYHSAFRSLLVLTACLSCLANATLPFGVEPNAAVTVKHTDAVSFDPLAVLAILWNPRASVSTSRLYAQPCRDRFRWPHLMQIGAITVPVSVLVGHLTSNYRSVHPALEMFMASVDELSVKSTIGNAVNLFRTLPVSSCESGLIDSLSFRPSIYPGNDIVIVSLLAPGRGALDAQTATGSRPARELSQGLGRLVFRLVELLMSLIVAFGLVFCVLWADLWGIVLFGTYLLHWFASVAVSFCRLIEPDTWTTLGIRADESIVYAVYGRPSGGLIVFRGTQETMERWARTSWRFSDRPWSRLVHWSWIVTGLFAALASVACMVNMNGYTQLVFLGMLLYGSAAEILLTVVDRTFESGSNSVLGPYSALEVESGDKKYKSIIRASIGIAADYQLGSLSWISLGLLPDRDVFQALEAAVKFLHSVDATGNMPSEAHLNESLSIYDQRCSEVSQEDRDTRDGIRQEIQSVWRQRIVGPQAAVREPEHISVEIAEK</sequence>
<feature type="transmembrane region" description="Helical" evidence="1">
    <location>
        <begin position="80"/>
        <end position="98"/>
    </location>
</feature>
<evidence type="ECO:0000256" key="1">
    <source>
        <dbReference type="SAM" id="Phobius"/>
    </source>
</evidence>
<feature type="transmembrane region" description="Helical" evidence="1">
    <location>
        <begin position="300"/>
        <end position="323"/>
    </location>
</feature>
<accession>A0A1J7IFK1</accession>
<keyword evidence="1" id="KW-0472">Membrane</keyword>
<dbReference type="Proteomes" id="UP000182658">
    <property type="component" value="Unassembled WGS sequence"/>
</dbReference>
<keyword evidence="2" id="KW-0732">Signal</keyword>
<dbReference type="STRING" id="1408157.A0A1J7IFK1"/>
<dbReference type="EMBL" id="KV875100">
    <property type="protein sequence ID" value="OIW26238.1"/>
    <property type="molecule type" value="Genomic_DNA"/>
</dbReference>
<organism evidence="3 4">
    <name type="scientific">Coniochaeta ligniaria NRRL 30616</name>
    <dbReference type="NCBI Taxonomy" id="1408157"/>
    <lineage>
        <taxon>Eukaryota</taxon>
        <taxon>Fungi</taxon>
        <taxon>Dikarya</taxon>
        <taxon>Ascomycota</taxon>
        <taxon>Pezizomycotina</taxon>
        <taxon>Sordariomycetes</taxon>
        <taxon>Sordariomycetidae</taxon>
        <taxon>Coniochaetales</taxon>
        <taxon>Coniochaetaceae</taxon>
        <taxon>Coniochaeta</taxon>
    </lineage>
</organism>
<dbReference type="AlphaFoldDB" id="A0A1J7IFK1"/>
<feature type="transmembrane region" description="Helical" evidence="1">
    <location>
        <begin position="223"/>
        <end position="244"/>
    </location>
</feature>
<protein>
    <submittedName>
        <fullName evidence="3">Uncharacterized protein</fullName>
    </submittedName>
</protein>
<keyword evidence="1" id="KW-0812">Transmembrane</keyword>
<evidence type="ECO:0000313" key="4">
    <source>
        <dbReference type="Proteomes" id="UP000182658"/>
    </source>
</evidence>
<feature type="transmembrane region" description="Helical" evidence="1">
    <location>
        <begin position="193"/>
        <end position="217"/>
    </location>
</feature>
<keyword evidence="1" id="KW-1133">Transmembrane helix</keyword>
<evidence type="ECO:0000256" key="2">
    <source>
        <dbReference type="SAM" id="SignalP"/>
    </source>
</evidence>
<reference evidence="3 4" key="1">
    <citation type="submission" date="2016-10" db="EMBL/GenBank/DDBJ databases">
        <title>Draft genome sequence of Coniochaeta ligniaria NRRL30616, a lignocellulolytic fungus for bioabatement of inhibitors in plant biomass hydrolysates.</title>
        <authorList>
            <consortium name="DOE Joint Genome Institute"/>
            <person name="Jimenez D.J."/>
            <person name="Hector R.E."/>
            <person name="Riley R."/>
            <person name="Sun H."/>
            <person name="Grigoriev I.V."/>
            <person name="Van Elsas J.D."/>
            <person name="Nichols N.N."/>
        </authorList>
    </citation>
    <scope>NUCLEOTIDE SEQUENCE [LARGE SCALE GENOMIC DNA]</scope>
    <source>
        <strain evidence="3 4">NRRL 30616</strain>
    </source>
</reference>
<feature type="chain" id="PRO_5013131601" evidence="2">
    <location>
        <begin position="24"/>
        <end position="490"/>
    </location>
</feature>
<feature type="transmembrane region" description="Helical" evidence="1">
    <location>
        <begin position="329"/>
        <end position="348"/>
    </location>
</feature>
<feature type="signal peptide" evidence="2">
    <location>
        <begin position="1"/>
        <end position="23"/>
    </location>
</feature>